<protein>
    <submittedName>
        <fullName evidence="2">Helix-turn-helix domain-containing protein</fullName>
    </submittedName>
</protein>
<sequence>MVGVVQRLVDGLADRLGRAVVVDDPELRPLCTSRHFGDEDEQRIRSVLQRDSGFAATRHLLAQGVRRWAAPALVPADADLGMAARLAAPVRLHGCFLGLLLVIDADHSLTGAERELIGRTADDVAVHLYAERLAADEDRAVTERTVGDLLDGSRARRQEALAALAAATGEPPAGARTTVTVVEVAAPAGGRGAVDAEDALRTAIQHVWPRGAWCCLSRVSAAGACLVETGAGVFAAALRERAAALVGAVDELCGGARASAGIGDDAAGLDEAWRAHRQALVAADAARRVPGLGPAAVWSELGPYATLLQLPEDTAGWETPHPAMRALAARDSGGRLVETLESFLDQAGSRPRTAEALHIHRTTLYYRLDRIAQITGLDLDDGGDRLALHLALRRARIAARRPDRV</sequence>
<dbReference type="Pfam" id="PF13556">
    <property type="entry name" value="HTH_30"/>
    <property type="match status" value="1"/>
</dbReference>
<keyword evidence="3" id="KW-1185">Reference proteome</keyword>
<dbReference type="PANTHER" id="PTHR33744:SF1">
    <property type="entry name" value="DNA-BINDING TRANSCRIPTIONAL ACTIVATOR ADER"/>
    <property type="match status" value="1"/>
</dbReference>
<reference evidence="3" key="1">
    <citation type="journal article" date="2019" name="Int. J. Syst. Evol. Microbiol.">
        <title>The Global Catalogue of Microorganisms (GCM) 10K type strain sequencing project: providing services to taxonomists for standard genome sequencing and annotation.</title>
        <authorList>
            <consortium name="The Broad Institute Genomics Platform"/>
            <consortium name="The Broad Institute Genome Sequencing Center for Infectious Disease"/>
            <person name="Wu L."/>
            <person name="Ma J."/>
        </authorList>
    </citation>
    <scope>NUCLEOTIDE SEQUENCE [LARGE SCALE GENOMIC DNA]</scope>
    <source>
        <strain evidence="3">JCM 30846</strain>
    </source>
</reference>
<dbReference type="PANTHER" id="PTHR33744">
    <property type="entry name" value="CARBOHYDRATE DIACID REGULATOR"/>
    <property type="match status" value="1"/>
</dbReference>
<evidence type="ECO:0000313" key="2">
    <source>
        <dbReference type="EMBL" id="GAA3716178.1"/>
    </source>
</evidence>
<organism evidence="2 3">
    <name type="scientific">Streptomyces tremellae</name>
    <dbReference type="NCBI Taxonomy" id="1124239"/>
    <lineage>
        <taxon>Bacteria</taxon>
        <taxon>Bacillati</taxon>
        <taxon>Actinomycetota</taxon>
        <taxon>Actinomycetes</taxon>
        <taxon>Kitasatosporales</taxon>
        <taxon>Streptomycetaceae</taxon>
        <taxon>Streptomyces</taxon>
    </lineage>
</organism>
<dbReference type="InterPro" id="IPR051448">
    <property type="entry name" value="CdaR-like_regulators"/>
</dbReference>
<gene>
    <name evidence="2" type="ORF">GCM10023082_12310</name>
</gene>
<accession>A0ABP7EBJ0</accession>
<comment type="caution">
    <text evidence="2">The sequence shown here is derived from an EMBL/GenBank/DDBJ whole genome shotgun (WGS) entry which is preliminary data.</text>
</comment>
<feature type="domain" description="PucR C-terminal helix-turn-helix" evidence="1">
    <location>
        <begin position="336"/>
        <end position="393"/>
    </location>
</feature>
<name>A0ABP7EBJ0_9ACTN</name>
<dbReference type="Gene3D" id="1.10.10.2840">
    <property type="entry name" value="PucR C-terminal helix-turn-helix domain"/>
    <property type="match status" value="1"/>
</dbReference>
<evidence type="ECO:0000313" key="3">
    <source>
        <dbReference type="Proteomes" id="UP001499884"/>
    </source>
</evidence>
<dbReference type="InterPro" id="IPR042070">
    <property type="entry name" value="PucR_C-HTH_sf"/>
</dbReference>
<dbReference type="EMBL" id="BAABEP010000005">
    <property type="protein sequence ID" value="GAA3716178.1"/>
    <property type="molecule type" value="Genomic_DNA"/>
</dbReference>
<dbReference type="InterPro" id="IPR025736">
    <property type="entry name" value="PucR_C-HTH_dom"/>
</dbReference>
<proteinExistence type="predicted"/>
<dbReference type="Proteomes" id="UP001499884">
    <property type="component" value="Unassembled WGS sequence"/>
</dbReference>
<evidence type="ECO:0000259" key="1">
    <source>
        <dbReference type="Pfam" id="PF13556"/>
    </source>
</evidence>
<dbReference type="RefSeq" id="WP_345642236.1">
    <property type="nucleotide sequence ID" value="NZ_BAABEP010000005.1"/>
</dbReference>